<comment type="caution">
    <text evidence="1">The sequence shown here is derived from an EMBL/GenBank/DDBJ whole genome shotgun (WGS) entry which is preliminary data.</text>
</comment>
<proteinExistence type="predicted"/>
<evidence type="ECO:0000313" key="2">
    <source>
        <dbReference type="Proteomes" id="UP000078340"/>
    </source>
</evidence>
<reference evidence="1 2" key="1">
    <citation type="submission" date="2016-02" db="EMBL/GenBank/DDBJ databases">
        <title>Biosynthesis of antibiotic leucinostatins and their inhibition on Phytophthora in bio-control Purpureocillium lilacinum.</title>
        <authorList>
            <person name="Wang G."/>
            <person name="Liu Z."/>
            <person name="Lin R."/>
            <person name="Li E."/>
            <person name="Mao Z."/>
            <person name="Ling J."/>
            <person name="Yin W."/>
            <person name="Xie B."/>
        </authorList>
    </citation>
    <scope>NUCLEOTIDE SEQUENCE [LARGE SCALE GENOMIC DNA]</scope>
    <source>
        <strain evidence="1">PLFJ-1</strain>
    </source>
</reference>
<sequence>MPSPVVCQLTGRPVVRSVNKVEHERGRSSRRVPGLHYKQANRLAARLSYHLSDRRAANHRLLELEELRGHVRAGVGRNPAFAGEGVSGSW</sequence>
<dbReference type="Proteomes" id="UP000078340">
    <property type="component" value="Unassembled WGS sequence"/>
</dbReference>
<protein>
    <submittedName>
        <fullName evidence="1">Uncharacterized protein</fullName>
    </submittedName>
</protein>
<dbReference type="EMBL" id="LSBI01000054">
    <property type="protein sequence ID" value="OAQ59081.1"/>
    <property type="molecule type" value="Genomic_DNA"/>
</dbReference>
<accession>A0A179F0Y2</accession>
<gene>
    <name evidence="1" type="ORF">VFPFJ_11618</name>
</gene>
<organism evidence="1 2">
    <name type="scientific">Purpureocillium lilacinum</name>
    <name type="common">Paecilomyces lilacinus</name>
    <dbReference type="NCBI Taxonomy" id="33203"/>
    <lineage>
        <taxon>Eukaryota</taxon>
        <taxon>Fungi</taxon>
        <taxon>Dikarya</taxon>
        <taxon>Ascomycota</taxon>
        <taxon>Pezizomycotina</taxon>
        <taxon>Sordariomycetes</taxon>
        <taxon>Hypocreomycetidae</taxon>
        <taxon>Hypocreales</taxon>
        <taxon>Ophiocordycipitaceae</taxon>
        <taxon>Purpureocillium</taxon>
    </lineage>
</organism>
<dbReference type="AlphaFoldDB" id="A0A179F0Y2"/>
<name>A0A179F0Y2_PURLI</name>
<evidence type="ECO:0000313" key="1">
    <source>
        <dbReference type="EMBL" id="OAQ59081.1"/>
    </source>
</evidence>